<proteinExistence type="predicted"/>
<dbReference type="EMBL" id="WTPW01000182">
    <property type="protein sequence ID" value="KAF0538386.1"/>
    <property type="molecule type" value="Genomic_DNA"/>
</dbReference>
<protein>
    <submittedName>
        <fullName evidence="3">Uncharacterized protein</fullName>
    </submittedName>
</protein>
<feature type="compositionally biased region" description="Basic and acidic residues" evidence="1">
    <location>
        <begin position="25"/>
        <end position="38"/>
    </location>
</feature>
<organism evidence="3 4">
    <name type="scientific">Gigaspora margarita</name>
    <dbReference type="NCBI Taxonomy" id="4874"/>
    <lineage>
        <taxon>Eukaryota</taxon>
        <taxon>Fungi</taxon>
        <taxon>Fungi incertae sedis</taxon>
        <taxon>Mucoromycota</taxon>
        <taxon>Glomeromycotina</taxon>
        <taxon>Glomeromycetes</taxon>
        <taxon>Diversisporales</taxon>
        <taxon>Gigasporaceae</taxon>
        <taxon>Gigaspora</taxon>
    </lineage>
</organism>
<dbReference type="AlphaFoldDB" id="A0A8H4ER70"/>
<evidence type="ECO:0000313" key="3">
    <source>
        <dbReference type="EMBL" id="KAF0538386.1"/>
    </source>
</evidence>
<gene>
    <name evidence="3" type="ORF">F8M41_007894</name>
</gene>
<keyword evidence="2" id="KW-0732">Signal</keyword>
<feature type="signal peptide" evidence="2">
    <location>
        <begin position="1"/>
        <end position="20"/>
    </location>
</feature>
<sequence>MKLQSISLIAAICLVATAAASPIPKEEKRVAKPHNDKRAPKHDKRNALGKRATAATAKKATSEMPLHTAKNVLPNINKFGVVLNLIVIALKPKTVNNFLKCPFSLFRTIVSII</sequence>
<feature type="chain" id="PRO_5034241931" evidence="2">
    <location>
        <begin position="21"/>
        <end position="113"/>
    </location>
</feature>
<feature type="compositionally biased region" description="Low complexity" evidence="1">
    <location>
        <begin position="50"/>
        <end position="59"/>
    </location>
</feature>
<feature type="region of interest" description="Disordered" evidence="1">
    <location>
        <begin position="25"/>
        <end position="62"/>
    </location>
</feature>
<keyword evidence="4" id="KW-1185">Reference proteome</keyword>
<evidence type="ECO:0000256" key="2">
    <source>
        <dbReference type="SAM" id="SignalP"/>
    </source>
</evidence>
<name>A0A8H4ER70_GIGMA</name>
<evidence type="ECO:0000256" key="1">
    <source>
        <dbReference type="SAM" id="MobiDB-lite"/>
    </source>
</evidence>
<accession>A0A8H4ER70</accession>
<feature type="compositionally biased region" description="Basic residues" evidence="1">
    <location>
        <begin position="39"/>
        <end position="48"/>
    </location>
</feature>
<dbReference type="Proteomes" id="UP000439903">
    <property type="component" value="Unassembled WGS sequence"/>
</dbReference>
<reference evidence="3 4" key="1">
    <citation type="journal article" date="2019" name="Environ. Microbiol.">
        <title>At the nexus of three kingdoms: the genome of the mycorrhizal fungus Gigaspora margarita provides insights into plant, endobacterial and fungal interactions.</title>
        <authorList>
            <person name="Venice F."/>
            <person name="Ghignone S."/>
            <person name="Salvioli di Fossalunga A."/>
            <person name="Amselem J."/>
            <person name="Novero M."/>
            <person name="Xianan X."/>
            <person name="Sedzielewska Toro K."/>
            <person name="Morin E."/>
            <person name="Lipzen A."/>
            <person name="Grigoriev I.V."/>
            <person name="Henrissat B."/>
            <person name="Martin F.M."/>
            <person name="Bonfante P."/>
        </authorList>
    </citation>
    <scope>NUCLEOTIDE SEQUENCE [LARGE SCALE GENOMIC DNA]</scope>
    <source>
        <strain evidence="3 4">BEG34</strain>
    </source>
</reference>
<evidence type="ECO:0000313" key="4">
    <source>
        <dbReference type="Proteomes" id="UP000439903"/>
    </source>
</evidence>
<comment type="caution">
    <text evidence="3">The sequence shown here is derived from an EMBL/GenBank/DDBJ whole genome shotgun (WGS) entry which is preliminary data.</text>
</comment>